<feature type="region of interest" description="Disordered" evidence="3">
    <location>
        <begin position="298"/>
        <end position="317"/>
    </location>
</feature>
<sequence length="730" mass="80869">MTEEEESKRVSVQVSSLSTQLIQSIDRQSHLEEQLLQARKVINGQKESLEALKSLENQVKRLQRDVEAEKAYNAKNLSILQAEKQAKELAQAESDRLNKEVEDLTASLFDEANAMVSDARKETYSYQVKNSKLNEQLQEKDSLLDTLEIQLKNLKAVLYSLEDESITVAKSSRNSIAANENATLSSGSLDNTMNALNGTLSAPNTALFSPYLNSLRYDLRLFHEFLTFVAVLPQCSSIKETSSHSKLLRRLINDEIQPMLRLDNASGVGWYVRRNLMTLMIEGMVVVEPVSGINETYRVGHSTNQGNSSPQISKPDKARDSHLYNYPLDSPPVAIQDPCAFCSESRNDILEHGRLYVLKTLQKNEDGELETSAQFPLCHYCLLKIRQTCEIFAFLRLLRSGAWHLEDVALSDVSKDAATTQTSAFVPESAKLEKRSKRMSFMAGLSKSLPSKGTNASGKVPIFSAQGSTPVTNIQRAWAQLCKLRASLHWAHIGVWSLEDSLETKLGPVVIDSMGEQQPASPQERLLTASGQTQDSFTIHKEEHADSDKEFDFEQMAKSNLKSETSPQKLESKANDQNNKQESHTEEEDVGREKKMSSDQGSSTKKASNEVLTETNAQDMDELSTTASKGALNINLNGQEIKSESVATVEPSSIDESSSQEKGPSKSTNAPSVDPKYQAERSNDSVNKKDTHALESSTDSEFKTSSVANRSQSATDDEESAFDDARSNLS</sequence>
<evidence type="ECO:0000313" key="6">
    <source>
        <dbReference type="Proteomes" id="UP000189911"/>
    </source>
</evidence>
<dbReference type="GO" id="GO:0006887">
    <property type="term" value="P:exocytosis"/>
    <property type="evidence" value="ECO:0007669"/>
    <property type="project" value="TreeGrafter"/>
</dbReference>
<feature type="compositionally biased region" description="Basic and acidic residues" evidence="3">
    <location>
        <begin position="677"/>
        <end position="693"/>
    </location>
</feature>
<evidence type="ECO:0000259" key="4">
    <source>
        <dbReference type="Pfam" id="PF06428"/>
    </source>
</evidence>
<dbReference type="PANTHER" id="PTHR14430">
    <property type="entry name" value="RABIN3-RELATED"/>
    <property type="match status" value="1"/>
</dbReference>
<evidence type="ECO:0000256" key="1">
    <source>
        <dbReference type="ARBA" id="ARBA00023054"/>
    </source>
</evidence>
<dbReference type="Proteomes" id="UP000189911">
    <property type="component" value="Chromosome G"/>
</dbReference>
<dbReference type="AlphaFoldDB" id="A0A1G4KF38"/>
<evidence type="ECO:0000256" key="3">
    <source>
        <dbReference type="SAM" id="MobiDB-lite"/>
    </source>
</evidence>
<feature type="compositionally biased region" description="Basic and acidic residues" evidence="3">
    <location>
        <begin position="570"/>
        <end position="584"/>
    </location>
</feature>
<feature type="compositionally biased region" description="Polar residues" evidence="3">
    <location>
        <begin position="301"/>
        <end position="312"/>
    </location>
</feature>
<name>A0A1G4KF38_9SACH</name>
<dbReference type="Pfam" id="PF25555">
    <property type="entry name" value="RAB3A-like_C"/>
    <property type="match status" value="1"/>
</dbReference>
<dbReference type="GO" id="GO:0070319">
    <property type="term" value="C:Golgi to plasma membrane transport vesicle"/>
    <property type="evidence" value="ECO:0007669"/>
    <property type="project" value="TreeGrafter"/>
</dbReference>
<dbReference type="CDD" id="cd21044">
    <property type="entry name" value="Rab11BD_RAB3IP_like"/>
    <property type="match status" value="1"/>
</dbReference>
<dbReference type="OrthoDB" id="1748564at2759"/>
<feature type="domain" description="GDP/GTP exchange factor Sec2 N-terminal" evidence="4">
    <location>
        <begin position="28"/>
        <end position="161"/>
    </location>
</feature>
<evidence type="ECO:0000256" key="2">
    <source>
        <dbReference type="SAM" id="Coils"/>
    </source>
</evidence>
<keyword evidence="6" id="KW-1185">Reference proteome</keyword>
<feature type="compositionally biased region" description="Polar residues" evidence="3">
    <location>
        <begin position="650"/>
        <end position="671"/>
    </location>
</feature>
<keyword evidence="1 2" id="KW-0175">Coiled coil</keyword>
<gene>
    <name evidence="5" type="ORF">LANO_0G02190G</name>
</gene>
<feature type="compositionally biased region" description="Polar residues" evidence="3">
    <location>
        <begin position="694"/>
        <end position="714"/>
    </location>
</feature>
<dbReference type="GO" id="GO:0005085">
    <property type="term" value="F:guanyl-nucleotide exchange factor activity"/>
    <property type="evidence" value="ECO:0007669"/>
    <property type="project" value="InterPro"/>
</dbReference>
<dbReference type="Gene3D" id="6.10.140.910">
    <property type="match status" value="1"/>
</dbReference>
<proteinExistence type="predicted"/>
<feature type="region of interest" description="Disordered" evidence="3">
    <location>
        <begin position="558"/>
        <end position="730"/>
    </location>
</feature>
<feature type="compositionally biased region" description="Polar residues" evidence="3">
    <location>
        <begin position="598"/>
        <end position="640"/>
    </location>
</feature>
<accession>A0A1G4KF38</accession>
<dbReference type="SUPFAM" id="SSF144284">
    <property type="entry name" value="Sec2 N-terminal region"/>
    <property type="match status" value="1"/>
</dbReference>
<dbReference type="Pfam" id="PF06428">
    <property type="entry name" value="Sec2p"/>
    <property type="match status" value="1"/>
</dbReference>
<organism evidence="5 6">
    <name type="scientific">Lachancea nothofagi CBS 11611</name>
    <dbReference type="NCBI Taxonomy" id="1266666"/>
    <lineage>
        <taxon>Eukaryota</taxon>
        <taxon>Fungi</taxon>
        <taxon>Dikarya</taxon>
        <taxon>Ascomycota</taxon>
        <taxon>Saccharomycotina</taxon>
        <taxon>Saccharomycetes</taxon>
        <taxon>Saccharomycetales</taxon>
        <taxon>Saccharomycetaceae</taxon>
        <taxon>Lachancea</taxon>
    </lineage>
</organism>
<protein>
    <submittedName>
        <fullName evidence="5">LANO_0G02190g1_1</fullName>
    </submittedName>
</protein>
<dbReference type="InterPro" id="IPR009449">
    <property type="entry name" value="Sec2_N"/>
</dbReference>
<evidence type="ECO:0000313" key="5">
    <source>
        <dbReference type="EMBL" id="SCV03107.1"/>
    </source>
</evidence>
<reference evidence="6" key="1">
    <citation type="submission" date="2016-03" db="EMBL/GenBank/DDBJ databases">
        <authorList>
            <person name="Devillers Hugo."/>
        </authorList>
    </citation>
    <scope>NUCLEOTIDE SEQUENCE [LARGE SCALE GENOMIC DNA]</scope>
</reference>
<dbReference type="GO" id="GO:0051286">
    <property type="term" value="C:cell tip"/>
    <property type="evidence" value="ECO:0007669"/>
    <property type="project" value="TreeGrafter"/>
</dbReference>
<feature type="compositionally biased region" description="Polar residues" evidence="3">
    <location>
        <begin position="558"/>
        <end position="569"/>
    </location>
</feature>
<feature type="coiled-coil region" evidence="2">
    <location>
        <begin position="45"/>
        <end position="164"/>
    </location>
</feature>
<dbReference type="InterPro" id="IPR040351">
    <property type="entry name" value="RAB3IL/RAB3IP/Sec2"/>
</dbReference>
<dbReference type="PANTHER" id="PTHR14430:SF0">
    <property type="entry name" value="SEC2P DOMAIN-CONTAINING PROTEIN"/>
    <property type="match status" value="1"/>
</dbReference>
<dbReference type="EMBL" id="LT598453">
    <property type="protein sequence ID" value="SCV03107.1"/>
    <property type="molecule type" value="Genomic_DNA"/>
</dbReference>